<proteinExistence type="predicted"/>
<accession>A0A8D8JWB8</accession>
<dbReference type="AlphaFoldDB" id="A0A8D8JWB8"/>
<name>A0A8D8JWB8_CULPI</name>
<sequence length="115" mass="12969">MESVTVVLVNVTTDGPERSAIARRIREPVRYPKKTSYVRVVESASVASVPAASLTLDRTVKQQPERSRSYARTMRTAPDVRFTKSWENSVTIWKLSAKRSLGFTVQSSSIHWMTP</sequence>
<dbReference type="EMBL" id="HBUE01299386">
    <property type="protein sequence ID" value="CAG6578088.1"/>
    <property type="molecule type" value="Transcribed_RNA"/>
</dbReference>
<protein>
    <submittedName>
        <fullName evidence="1">(northern house mosquito) hypothetical protein</fullName>
    </submittedName>
</protein>
<reference evidence="1" key="1">
    <citation type="submission" date="2021-05" db="EMBL/GenBank/DDBJ databases">
        <authorList>
            <person name="Alioto T."/>
            <person name="Alioto T."/>
            <person name="Gomez Garrido J."/>
        </authorList>
    </citation>
    <scope>NUCLEOTIDE SEQUENCE</scope>
</reference>
<evidence type="ECO:0000313" key="1">
    <source>
        <dbReference type="EMBL" id="CAG6578088.1"/>
    </source>
</evidence>
<dbReference type="EMBL" id="HBUE01193429">
    <property type="protein sequence ID" value="CAG6526376.1"/>
    <property type="molecule type" value="Transcribed_RNA"/>
</dbReference>
<organism evidence="1">
    <name type="scientific">Culex pipiens</name>
    <name type="common">House mosquito</name>
    <dbReference type="NCBI Taxonomy" id="7175"/>
    <lineage>
        <taxon>Eukaryota</taxon>
        <taxon>Metazoa</taxon>
        <taxon>Ecdysozoa</taxon>
        <taxon>Arthropoda</taxon>
        <taxon>Hexapoda</taxon>
        <taxon>Insecta</taxon>
        <taxon>Pterygota</taxon>
        <taxon>Neoptera</taxon>
        <taxon>Endopterygota</taxon>
        <taxon>Diptera</taxon>
        <taxon>Nematocera</taxon>
        <taxon>Culicoidea</taxon>
        <taxon>Culicidae</taxon>
        <taxon>Culicinae</taxon>
        <taxon>Culicini</taxon>
        <taxon>Culex</taxon>
        <taxon>Culex</taxon>
    </lineage>
</organism>